<dbReference type="Proteomes" id="UP001597314">
    <property type="component" value="Unassembled WGS sequence"/>
</dbReference>
<reference evidence="3" key="1">
    <citation type="journal article" date="2019" name="Int. J. Syst. Evol. Microbiol.">
        <title>The Global Catalogue of Microorganisms (GCM) 10K type strain sequencing project: providing services to taxonomists for standard genome sequencing and annotation.</title>
        <authorList>
            <consortium name="The Broad Institute Genomics Platform"/>
            <consortium name="The Broad Institute Genome Sequencing Center for Infectious Disease"/>
            <person name="Wu L."/>
            <person name="Ma J."/>
        </authorList>
    </citation>
    <scope>NUCLEOTIDE SEQUENCE [LARGE SCALE GENOMIC DNA]</scope>
    <source>
        <strain evidence="3">CGMCC 1.6774</strain>
    </source>
</reference>
<evidence type="ECO:0000313" key="2">
    <source>
        <dbReference type="EMBL" id="MFD2183176.1"/>
    </source>
</evidence>
<gene>
    <name evidence="2" type="ORF">ACFSOX_13540</name>
</gene>
<evidence type="ECO:0000256" key="1">
    <source>
        <dbReference type="SAM" id="SignalP"/>
    </source>
</evidence>
<proteinExistence type="predicted"/>
<keyword evidence="1" id="KW-0732">Signal</keyword>
<sequence length="53" mass="5571">MTPIKIALVAIATLVSVQSIAQAAPLHDKGSRYVETGMGTVETGIDQAKGYIR</sequence>
<feature type="chain" id="PRO_5045104429" evidence="1">
    <location>
        <begin position="24"/>
        <end position="53"/>
    </location>
</feature>
<evidence type="ECO:0000313" key="3">
    <source>
        <dbReference type="Proteomes" id="UP001597314"/>
    </source>
</evidence>
<name>A0ABW5ALY8_9BRAD</name>
<dbReference type="EMBL" id="JBHUIW010000015">
    <property type="protein sequence ID" value="MFD2183176.1"/>
    <property type="molecule type" value="Genomic_DNA"/>
</dbReference>
<accession>A0ABW5ALY8</accession>
<keyword evidence="3" id="KW-1185">Reference proteome</keyword>
<dbReference type="RefSeq" id="WP_378478344.1">
    <property type="nucleotide sequence ID" value="NZ_JBHUIW010000015.1"/>
</dbReference>
<organism evidence="2 3">
    <name type="scientific">Rhodoplanes azumiensis</name>
    <dbReference type="NCBI Taxonomy" id="1897628"/>
    <lineage>
        <taxon>Bacteria</taxon>
        <taxon>Pseudomonadati</taxon>
        <taxon>Pseudomonadota</taxon>
        <taxon>Alphaproteobacteria</taxon>
        <taxon>Hyphomicrobiales</taxon>
        <taxon>Nitrobacteraceae</taxon>
        <taxon>Rhodoplanes</taxon>
    </lineage>
</organism>
<comment type="caution">
    <text evidence="2">The sequence shown here is derived from an EMBL/GenBank/DDBJ whole genome shotgun (WGS) entry which is preliminary data.</text>
</comment>
<protein>
    <submittedName>
        <fullName evidence="2">Uncharacterized protein</fullName>
    </submittedName>
</protein>
<feature type="signal peptide" evidence="1">
    <location>
        <begin position="1"/>
        <end position="23"/>
    </location>
</feature>